<evidence type="ECO:0000256" key="9">
    <source>
        <dbReference type="ARBA" id="ARBA00023209"/>
    </source>
</evidence>
<keyword evidence="7" id="KW-0067">ATP-binding</keyword>
<dbReference type="PANTHER" id="PTHR12358:SF54">
    <property type="entry name" value="SPHINGOSINE KINASE RELATED PROTEIN"/>
    <property type="match status" value="1"/>
</dbReference>
<sequence>MYLFVINKKSGNGNGFRTWLKVRSILQSRQIQYHYIFTESSDQAVTLLTEMLQQPEAWQAVAIIGGDGTIHSILPVLNETGIPLAVIPAGSGNDTARSFGIPFDTVGSVNVLLSGQSQAVDLISTSGTLTLTALAIGFDAQVAENVNRSTYKKWCNTFRVGRVAYIIGILHTLLTFKPGRVNVTCDNHTASYESTWMTAISNVPSYGGGFKIAPQALPNDGQLDICVVHGCTRLQLLRLFPRVLTGGHVNLPFVTMLRGQVISIDNEYSRLALGDGENIPYLSYDSILCPSALQMMLPQPK</sequence>
<dbReference type="GO" id="GO:0008654">
    <property type="term" value="P:phospholipid biosynthetic process"/>
    <property type="evidence" value="ECO:0007669"/>
    <property type="project" value="UniProtKB-KW"/>
</dbReference>
<evidence type="ECO:0000256" key="10">
    <source>
        <dbReference type="ARBA" id="ARBA00023264"/>
    </source>
</evidence>
<evidence type="ECO:0000313" key="12">
    <source>
        <dbReference type="EMBL" id="OAB45431.1"/>
    </source>
</evidence>
<dbReference type="InterPro" id="IPR005218">
    <property type="entry name" value="Diacylglycerol/lipid_kinase"/>
</dbReference>
<accession>A0A168N616</accession>
<comment type="cofactor">
    <cofactor evidence="1">
        <name>Mg(2+)</name>
        <dbReference type="ChEBI" id="CHEBI:18420"/>
    </cofactor>
</comment>
<evidence type="ECO:0000313" key="13">
    <source>
        <dbReference type="Proteomes" id="UP000076967"/>
    </source>
</evidence>
<keyword evidence="10" id="KW-1208">Phospholipid metabolism</keyword>
<dbReference type="Gene3D" id="2.60.200.40">
    <property type="match status" value="1"/>
</dbReference>
<keyword evidence="4" id="KW-0808">Transferase</keyword>
<dbReference type="PANTHER" id="PTHR12358">
    <property type="entry name" value="SPHINGOSINE KINASE"/>
    <property type="match status" value="1"/>
</dbReference>
<reference evidence="12 13" key="1">
    <citation type="submission" date="2016-03" db="EMBL/GenBank/DDBJ databases">
        <title>Draft genome sequence of Paenibacillus glacialis DSM 22343.</title>
        <authorList>
            <person name="Shin S.-K."/>
            <person name="Yi H."/>
        </authorList>
    </citation>
    <scope>NUCLEOTIDE SEQUENCE [LARGE SCALE GENOMIC DNA]</scope>
    <source>
        <strain evidence="12 13">DSM 22343</strain>
    </source>
</reference>
<dbReference type="AlphaFoldDB" id="A0A168N616"/>
<comment type="caution">
    <text evidence="12">The sequence shown here is derived from an EMBL/GenBank/DDBJ whole genome shotgun (WGS) entry which is preliminary data.</text>
</comment>
<keyword evidence="6 12" id="KW-0418">Kinase</keyword>
<dbReference type="InterPro" id="IPR045540">
    <property type="entry name" value="YegS/DAGK_C"/>
</dbReference>
<dbReference type="EMBL" id="LVJH01000003">
    <property type="protein sequence ID" value="OAB45431.1"/>
    <property type="molecule type" value="Genomic_DNA"/>
</dbReference>
<dbReference type="GO" id="GO:0005524">
    <property type="term" value="F:ATP binding"/>
    <property type="evidence" value="ECO:0007669"/>
    <property type="project" value="UniProtKB-KW"/>
</dbReference>
<dbReference type="Pfam" id="PF19279">
    <property type="entry name" value="YegS_C"/>
    <property type="match status" value="1"/>
</dbReference>
<dbReference type="InterPro" id="IPR016064">
    <property type="entry name" value="NAD/diacylglycerol_kinase_sf"/>
</dbReference>
<evidence type="ECO:0000256" key="3">
    <source>
        <dbReference type="ARBA" id="ARBA00022516"/>
    </source>
</evidence>
<organism evidence="12 13">
    <name type="scientific">Paenibacillus glacialis</name>
    <dbReference type="NCBI Taxonomy" id="494026"/>
    <lineage>
        <taxon>Bacteria</taxon>
        <taxon>Bacillati</taxon>
        <taxon>Bacillota</taxon>
        <taxon>Bacilli</taxon>
        <taxon>Bacillales</taxon>
        <taxon>Paenibacillaceae</taxon>
        <taxon>Paenibacillus</taxon>
    </lineage>
</organism>
<gene>
    <name evidence="12" type="ORF">PGLA_04040</name>
</gene>
<dbReference type="RefSeq" id="WP_068529063.1">
    <property type="nucleotide sequence ID" value="NZ_LVJH01000003.1"/>
</dbReference>
<evidence type="ECO:0000256" key="4">
    <source>
        <dbReference type="ARBA" id="ARBA00022679"/>
    </source>
</evidence>
<keyword evidence="5" id="KW-0547">Nucleotide-binding</keyword>
<keyword evidence="8" id="KW-0443">Lipid metabolism</keyword>
<evidence type="ECO:0000256" key="6">
    <source>
        <dbReference type="ARBA" id="ARBA00022777"/>
    </source>
</evidence>
<dbReference type="NCBIfam" id="TIGR00147">
    <property type="entry name" value="YegS/Rv2252/BmrU family lipid kinase"/>
    <property type="match status" value="1"/>
</dbReference>
<comment type="similarity">
    <text evidence="2">Belongs to the diacylglycerol/lipid kinase family.</text>
</comment>
<name>A0A168N616_9BACL</name>
<evidence type="ECO:0000256" key="8">
    <source>
        <dbReference type="ARBA" id="ARBA00023098"/>
    </source>
</evidence>
<keyword evidence="13" id="KW-1185">Reference proteome</keyword>
<dbReference type="InterPro" id="IPR050187">
    <property type="entry name" value="Lipid_Phosphate_FormReg"/>
</dbReference>
<dbReference type="SUPFAM" id="SSF111331">
    <property type="entry name" value="NAD kinase/diacylglycerol kinase-like"/>
    <property type="match status" value="1"/>
</dbReference>
<dbReference type="Gene3D" id="3.40.50.10330">
    <property type="entry name" value="Probable inorganic polyphosphate/atp-NAD kinase, domain 1"/>
    <property type="match status" value="1"/>
</dbReference>
<dbReference type="Proteomes" id="UP000076967">
    <property type="component" value="Unassembled WGS sequence"/>
</dbReference>
<dbReference type="InterPro" id="IPR001206">
    <property type="entry name" value="Diacylglycerol_kinase_cat_dom"/>
</dbReference>
<dbReference type="SMART" id="SM00046">
    <property type="entry name" value="DAGKc"/>
    <property type="match status" value="1"/>
</dbReference>
<evidence type="ECO:0000256" key="2">
    <source>
        <dbReference type="ARBA" id="ARBA00005983"/>
    </source>
</evidence>
<dbReference type="GO" id="GO:0016301">
    <property type="term" value="F:kinase activity"/>
    <property type="evidence" value="ECO:0007669"/>
    <property type="project" value="UniProtKB-KW"/>
</dbReference>
<dbReference type="PROSITE" id="PS50146">
    <property type="entry name" value="DAGK"/>
    <property type="match status" value="1"/>
</dbReference>
<dbReference type="InterPro" id="IPR017438">
    <property type="entry name" value="ATP-NAD_kinase_N"/>
</dbReference>
<evidence type="ECO:0000256" key="5">
    <source>
        <dbReference type="ARBA" id="ARBA00022741"/>
    </source>
</evidence>
<dbReference type="STRING" id="494026.PGLA_04040"/>
<proteinExistence type="inferred from homology"/>
<dbReference type="Pfam" id="PF00781">
    <property type="entry name" value="DAGK_cat"/>
    <property type="match status" value="1"/>
</dbReference>
<protein>
    <submittedName>
        <fullName evidence="12">Lipid kinase</fullName>
    </submittedName>
</protein>
<feature type="domain" description="DAGKc" evidence="11">
    <location>
        <begin position="1"/>
        <end position="129"/>
    </location>
</feature>
<evidence type="ECO:0000259" key="11">
    <source>
        <dbReference type="PROSITE" id="PS50146"/>
    </source>
</evidence>
<dbReference type="OrthoDB" id="9786026at2"/>
<keyword evidence="9" id="KW-0594">Phospholipid biosynthesis</keyword>
<keyword evidence="3" id="KW-0444">Lipid biosynthesis</keyword>
<evidence type="ECO:0000256" key="7">
    <source>
        <dbReference type="ARBA" id="ARBA00022840"/>
    </source>
</evidence>
<evidence type="ECO:0000256" key="1">
    <source>
        <dbReference type="ARBA" id="ARBA00001946"/>
    </source>
</evidence>